<protein>
    <submittedName>
        <fullName evidence="2">Uncharacterized protein</fullName>
    </submittedName>
</protein>
<evidence type="ECO:0000313" key="3">
    <source>
        <dbReference type="Proteomes" id="UP000729402"/>
    </source>
</evidence>
<dbReference type="Proteomes" id="UP000729402">
    <property type="component" value="Unassembled WGS sequence"/>
</dbReference>
<keyword evidence="3" id="KW-1185">Reference proteome</keyword>
<proteinExistence type="predicted"/>
<dbReference type="AlphaFoldDB" id="A0A8J5VCV4"/>
<reference evidence="2" key="1">
    <citation type="journal article" date="2021" name="bioRxiv">
        <title>Whole Genome Assembly and Annotation of Northern Wild Rice, Zizania palustris L., Supports a Whole Genome Duplication in the Zizania Genus.</title>
        <authorList>
            <person name="Haas M."/>
            <person name="Kono T."/>
            <person name="Macchietto M."/>
            <person name="Millas R."/>
            <person name="McGilp L."/>
            <person name="Shao M."/>
            <person name="Duquette J."/>
            <person name="Hirsch C.N."/>
            <person name="Kimball J."/>
        </authorList>
    </citation>
    <scope>NUCLEOTIDE SEQUENCE</scope>
    <source>
        <tissue evidence="2">Fresh leaf tissue</tissue>
    </source>
</reference>
<accession>A0A8J5VCV4</accession>
<feature type="compositionally biased region" description="Gly residues" evidence="1">
    <location>
        <begin position="10"/>
        <end position="19"/>
    </location>
</feature>
<feature type="compositionally biased region" description="Basic and acidic residues" evidence="1">
    <location>
        <begin position="56"/>
        <end position="71"/>
    </location>
</feature>
<reference evidence="2" key="2">
    <citation type="submission" date="2021-02" db="EMBL/GenBank/DDBJ databases">
        <authorList>
            <person name="Kimball J.A."/>
            <person name="Haas M.W."/>
            <person name="Macchietto M."/>
            <person name="Kono T."/>
            <person name="Duquette J."/>
            <person name="Shao M."/>
        </authorList>
    </citation>
    <scope>NUCLEOTIDE SEQUENCE</scope>
    <source>
        <tissue evidence="2">Fresh leaf tissue</tissue>
    </source>
</reference>
<evidence type="ECO:0000313" key="2">
    <source>
        <dbReference type="EMBL" id="KAG8061155.1"/>
    </source>
</evidence>
<feature type="region of interest" description="Disordered" evidence="1">
    <location>
        <begin position="1"/>
        <end position="89"/>
    </location>
</feature>
<gene>
    <name evidence="2" type="ORF">GUJ93_ZPchr0003g16456</name>
</gene>
<dbReference type="EMBL" id="JAAALK010000286">
    <property type="protein sequence ID" value="KAG8061155.1"/>
    <property type="molecule type" value="Genomic_DNA"/>
</dbReference>
<organism evidence="2 3">
    <name type="scientific">Zizania palustris</name>
    <name type="common">Northern wild rice</name>
    <dbReference type="NCBI Taxonomy" id="103762"/>
    <lineage>
        <taxon>Eukaryota</taxon>
        <taxon>Viridiplantae</taxon>
        <taxon>Streptophyta</taxon>
        <taxon>Embryophyta</taxon>
        <taxon>Tracheophyta</taxon>
        <taxon>Spermatophyta</taxon>
        <taxon>Magnoliopsida</taxon>
        <taxon>Liliopsida</taxon>
        <taxon>Poales</taxon>
        <taxon>Poaceae</taxon>
        <taxon>BOP clade</taxon>
        <taxon>Oryzoideae</taxon>
        <taxon>Oryzeae</taxon>
        <taxon>Zizaniinae</taxon>
        <taxon>Zizania</taxon>
    </lineage>
</organism>
<evidence type="ECO:0000256" key="1">
    <source>
        <dbReference type="SAM" id="MobiDB-lite"/>
    </source>
</evidence>
<feature type="compositionally biased region" description="Basic and acidic residues" evidence="1">
    <location>
        <begin position="20"/>
        <end position="37"/>
    </location>
</feature>
<name>A0A8J5VCV4_ZIZPA</name>
<sequence>MTPEGRDWWCGGGRRGGGWRVEDGVGRGDAEADDPGRPRLTTRRRRRGGWCVEEDGVGRSDTEVDGVERPRLAARRRTMRGRTTSGGRD</sequence>
<comment type="caution">
    <text evidence="2">The sequence shown here is derived from an EMBL/GenBank/DDBJ whole genome shotgun (WGS) entry which is preliminary data.</text>
</comment>